<feature type="binding site" evidence="5">
    <location>
        <position position="113"/>
    </location>
    <ligand>
        <name>substrate</name>
    </ligand>
</feature>
<dbReference type="GO" id="GO:1990002">
    <property type="term" value="F:methylglyoxal reductase (NADPH) (acetol producing) activity"/>
    <property type="evidence" value="ECO:0007669"/>
    <property type="project" value="TreeGrafter"/>
</dbReference>
<dbReference type="EMBL" id="JABEPP010000003">
    <property type="protein sequence ID" value="NNM72907.1"/>
    <property type="molecule type" value="Genomic_DNA"/>
</dbReference>
<dbReference type="Gene3D" id="3.20.20.100">
    <property type="entry name" value="NADP-dependent oxidoreductase domain"/>
    <property type="match status" value="1"/>
</dbReference>
<comment type="similarity">
    <text evidence="1">Belongs to the aldo/keto reductase family.</text>
</comment>
<dbReference type="InterPro" id="IPR020471">
    <property type="entry name" value="AKR"/>
</dbReference>
<evidence type="ECO:0000259" key="7">
    <source>
        <dbReference type="Pfam" id="PF00248"/>
    </source>
</evidence>
<feature type="active site" description="Proton donor" evidence="4">
    <location>
        <position position="55"/>
    </location>
</feature>
<evidence type="ECO:0000256" key="6">
    <source>
        <dbReference type="PIRSR" id="PIRSR000097-3"/>
    </source>
</evidence>
<dbReference type="PANTHER" id="PTHR43827:SF3">
    <property type="entry name" value="NADP-DEPENDENT OXIDOREDUCTASE DOMAIN-CONTAINING PROTEIN"/>
    <property type="match status" value="1"/>
</dbReference>
<evidence type="ECO:0000256" key="1">
    <source>
        <dbReference type="ARBA" id="ARBA00007905"/>
    </source>
</evidence>
<dbReference type="InterPro" id="IPR036812">
    <property type="entry name" value="NAD(P)_OxRdtase_dom_sf"/>
</dbReference>
<keyword evidence="3" id="KW-0560">Oxidoreductase</keyword>
<name>A0A849IA73_9HYPH</name>
<dbReference type="SUPFAM" id="SSF51430">
    <property type="entry name" value="NAD(P)-linked oxidoreductase"/>
    <property type="match status" value="1"/>
</dbReference>
<organism evidence="8 9">
    <name type="scientific">Enterovirga aerilata</name>
    <dbReference type="NCBI Taxonomy" id="2730920"/>
    <lineage>
        <taxon>Bacteria</taxon>
        <taxon>Pseudomonadati</taxon>
        <taxon>Pseudomonadota</taxon>
        <taxon>Alphaproteobacteria</taxon>
        <taxon>Hyphomicrobiales</taxon>
        <taxon>Methylobacteriaceae</taxon>
        <taxon>Enterovirga</taxon>
    </lineage>
</organism>
<dbReference type="GO" id="GO:0051596">
    <property type="term" value="P:methylglyoxal catabolic process"/>
    <property type="evidence" value="ECO:0007669"/>
    <property type="project" value="TreeGrafter"/>
</dbReference>
<evidence type="ECO:0000313" key="9">
    <source>
        <dbReference type="Proteomes" id="UP000564885"/>
    </source>
</evidence>
<reference evidence="8 9" key="1">
    <citation type="submission" date="2020-04" db="EMBL/GenBank/DDBJ databases">
        <title>Enterovirga sp. isolate from soil.</title>
        <authorList>
            <person name="Chea S."/>
            <person name="Kim D.-U."/>
        </authorList>
    </citation>
    <scope>NUCLEOTIDE SEQUENCE [LARGE SCALE GENOMIC DNA]</scope>
    <source>
        <strain evidence="8 9">DB1703</strain>
    </source>
</reference>
<dbReference type="AlphaFoldDB" id="A0A849IA73"/>
<gene>
    <name evidence="8" type="ORF">HJG44_11015</name>
</gene>
<dbReference type="Pfam" id="PF00248">
    <property type="entry name" value="Aldo_ket_red"/>
    <property type="match status" value="1"/>
</dbReference>
<evidence type="ECO:0000256" key="5">
    <source>
        <dbReference type="PIRSR" id="PIRSR000097-2"/>
    </source>
</evidence>
<dbReference type="Proteomes" id="UP000564885">
    <property type="component" value="Unassembled WGS sequence"/>
</dbReference>
<sequence length="289" mass="31152">MSASPLPPAPFVHANGAAIPAIGFGTWTLNGERCVEAVGWALQAGYRHIDTAARYENEVEVGEALRVSGLARDEIFVTTKVWWTDIAPGALERSAEASLGRLGLDQVDLLLIHWPNPAVPLAASTAALCRTRKLGLARHVGVSNYPSAMLDEAVRLASEPLVANQVEYHPFLDQGPVRRACGRHGMALTAYAPLGRASAVRDPTLARIAAAHGRSVPQIILRWHMQQPGIVAIPRSGSREHIVQNLDVFGFALSDEEMARISALARPDGRIIDPDFAPTWDDPSRGPPP</sequence>
<protein>
    <submittedName>
        <fullName evidence="8">Aldo/keto reductase</fullName>
    </submittedName>
</protein>
<dbReference type="PIRSF" id="PIRSF000097">
    <property type="entry name" value="AKR"/>
    <property type="match status" value="1"/>
</dbReference>
<feature type="site" description="Lowers pKa of active site Tyr" evidence="6">
    <location>
        <position position="80"/>
    </location>
</feature>
<evidence type="ECO:0000256" key="3">
    <source>
        <dbReference type="ARBA" id="ARBA00023002"/>
    </source>
</evidence>
<keyword evidence="9" id="KW-1185">Reference proteome</keyword>
<dbReference type="CDD" id="cd19140">
    <property type="entry name" value="AKR_AKR3F3"/>
    <property type="match status" value="1"/>
</dbReference>
<evidence type="ECO:0000256" key="4">
    <source>
        <dbReference type="PIRSR" id="PIRSR000097-1"/>
    </source>
</evidence>
<dbReference type="InterPro" id="IPR018170">
    <property type="entry name" value="Aldo/ket_reductase_CS"/>
</dbReference>
<dbReference type="PANTHER" id="PTHR43827">
    <property type="entry name" value="2,5-DIKETO-D-GLUCONIC ACID REDUCTASE"/>
    <property type="match status" value="1"/>
</dbReference>
<dbReference type="InterPro" id="IPR023210">
    <property type="entry name" value="NADP_OxRdtase_dom"/>
</dbReference>
<evidence type="ECO:0000256" key="2">
    <source>
        <dbReference type="ARBA" id="ARBA00022857"/>
    </source>
</evidence>
<proteinExistence type="inferred from homology"/>
<dbReference type="PROSITE" id="PS00062">
    <property type="entry name" value="ALDOKETO_REDUCTASE_2"/>
    <property type="match status" value="1"/>
</dbReference>
<feature type="domain" description="NADP-dependent oxidoreductase" evidence="7">
    <location>
        <begin position="21"/>
        <end position="264"/>
    </location>
</feature>
<evidence type="ECO:0000313" key="8">
    <source>
        <dbReference type="EMBL" id="NNM72907.1"/>
    </source>
</evidence>
<dbReference type="RefSeq" id="WP_171218421.1">
    <property type="nucleotide sequence ID" value="NZ_JABEPP010000003.1"/>
</dbReference>
<dbReference type="PROSITE" id="PS00798">
    <property type="entry name" value="ALDOKETO_REDUCTASE_1"/>
    <property type="match status" value="1"/>
</dbReference>
<comment type="caution">
    <text evidence="8">The sequence shown here is derived from an EMBL/GenBank/DDBJ whole genome shotgun (WGS) entry which is preliminary data.</text>
</comment>
<keyword evidence="2" id="KW-0521">NADP</keyword>
<dbReference type="PRINTS" id="PR00069">
    <property type="entry name" value="ALDKETRDTASE"/>
</dbReference>
<accession>A0A849IA73</accession>